<dbReference type="InterPro" id="IPR019821">
    <property type="entry name" value="Kinesin_motor_CS"/>
</dbReference>
<dbReference type="GO" id="GO:0051231">
    <property type="term" value="P:spindle elongation"/>
    <property type="evidence" value="ECO:0007669"/>
    <property type="project" value="TreeGrafter"/>
</dbReference>
<keyword evidence="4" id="KW-0206">Cytoskeleton</keyword>
<evidence type="ECO:0000256" key="5">
    <source>
        <dbReference type="PROSITE-ProRule" id="PRU00283"/>
    </source>
</evidence>
<dbReference type="GO" id="GO:0005524">
    <property type="term" value="F:ATP binding"/>
    <property type="evidence" value="ECO:0007669"/>
    <property type="project" value="UniProtKB-UniRule"/>
</dbReference>
<dbReference type="GO" id="GO:0003777">
    <property type="term" value="F:microtubule motor activity"/>
    <property type="evidence" value="ECO:0007669"/>
    <property type="project" value="InterPro"/>
</dbReference>
<dbReference type="GO" id="GO:0005875">
    <property type="term" value="C:microtubule associated complex"/>
    <property type="evidence" value="ECO:0007669"/>
    <property type="project" value="TreeGrafter"/>
</dbReference>
<dbReference type="GO" id="GO:0007052">
    <property type="term" value="P:mitotic spindle organization"/>
    <property type="evidence" value="ECO:0007669"/>
    <property type="project" value="TreeGrafter"/>
</dbReference>
<evidence type="ECO:0000256" key="6">
    <source>
        <dbReference type="RuleBase" id="RU000394"/>
    </source>
</evidence>
<keyword evidence="6" id="KW-0493">Microtubule</keyword>
<dbReference type="InterPro" id="IPR027640">
    <property type="entry name" value="Kinesin-like_fam"/>
</dbReference>
<dbReference type="CDD" id="cd00106">
    <property type="entry name" value="KISc"/>
    <property type="match status" value="1"/>
</dbReference>
<feature type="region of interest" description="Disordered" evidence="7">
    <location>
        <begin position="495"/>
        <end position="559"/>
    </location>
</feature>
<dbReference type="PANTHER" id="PTHR47969">
    <property type="entry name" value="CHROMOSOME-ASSOCIATED KINESIN KIF4A-RELATED"/>
    <property type="match status" value="1"/>
</dbReference>
<comment type="similarity">
    <text evidence="5 6">Belongs to the TRAFAC class myosin-kinesin ATPase superfamily. Kinesin family.</text>
</comment>
<evidence type="ECO:0000313" key="9">
    <source>
        <dbReference type="EMBL" id="CAF1599029.1"/>
    </source>
</evidence>
<sequence>MAISSQQAAGRQRHPTLVAQTDEFDEYVYYPYYEKSVPGGGYEYVPELEEVVEYEEEPVEYVIERAPQPPSSPPPQQTTVIQRTTVQHEVPRYISSDKDRVRVVVRVRPMSEREYDESRKPQKVLHCVNENSIIFDGGQHSRRFTFDSVFNEASTQDEVFQYCGIKRLVDMAIEGYITTCFAYGQTGSGKTHTMIGAHGASIFRMDEQYRVEHLGIVPRSINYLFQRLRDKTLQSSSPYYIRVSYCEIYNEQIRDLIRPANPDTLQVRGSIEDGFYVENLYQTYIETIDELLTILEEGELNRAMASHKLNDTSSRSHALLSIQIEQDVQESDDPNEQMTRQGKLIFVDLAGSEKVKLSHSKGKQLVETNNINKSLLTLGNYSKLVLFFIHITYMDFLGTCISALSDPSKRSGHIPYRESKLTRLLAESLGGHGITLMIACISPSRLCENESMNTLRYANRAKNIENEPVVKTDSKQNVINRLKLEVRKLKDENNQLKKRLGGQNSATSLPRLKHRNYDEGSQTSIRSAGSSELYDRQDTHGRMNGVSTQKIRSHHETLTRENEKLVRQLHQRDRQQGLSNGKRVIVIEEDVPDEETYPSSNRQVTRTYTTEPNDEVLELVRRPSYLTRYRTYRNKSSEGGSPQRRTTTVVRRAT</sequence>
<dbReference type="PROSITE" id="PS00411">
    <property type="entry name" value="KINESIN_MOTOR_1"/>
    <property type="match status" value="1"/>
</dbReference>
<dbReference type="InterPro" id="IPR036961">
    <property type="entry name" value="Kinesin_motor_dom_sf"/>
</dbReference>
<dbReference type="AlphaFoldDB" id="A0A816ARS1"/>
<name>A0A816ARS1_ADIRI</name>
<evidence type="ECO:0000313" key="10">
    <source>
        <dbReference type="Proteomes" id="UP000663828"/>
    </source>
</evidence>
<feature type="compositionally biased region" description="Low complexity" evidence="7">
    <location>
        <begin position="644"/>
        <end position="654"/>
    </location>
</feature>
<feature type="region of interest" description="Disordered" evidence="7">
    <location>
        <begin position="632"/>
        <end position="654"/>
    </location>
</feature>
<evidence type="ECO:0000256" key="2">
    <source>
        <dbReference type="ARBA" id="ARBA00022741"/>
    </source>
</evidence>
<dbReference type="GO" id="GO:0005874">
    <property type="term" value="C:microtubule"/>
    <property type="evidence" value="ECO:0007669"/>
    <property type="project" value="UniProtKB-KW"/>
</dbReference>
<feature type="domain" description="Kinesin motor" evidence="8">
    <location>
        <begin position="100"/>
        <end position="464"/>
    </location>
</feature>
<gene>
    <name evidence="9" type="ORF">XAT740_LOCUS47463</name>
</gene>
<organism evidence="9 10">
    <name type="scientific">Adineta ricciae</name>
    <name type="common">Rotifer</name>
    <dbReference type="NCBI Taxonomy" id="249248"/>
    <lineage>
        <taxon>Eukaryota</taxon>
        <taxon>Metazoa</taxon>
        <taxon>Spiralia</taxon>
        <taxon>Gnathifera</taxon>
        <taxon>Rotifera</taxon>
        <taxon>Eurotatoria</taxon>
        <taxon>Bdelloidea</taxon>
        <taxon>Adinetida</taxon>
        <taxon>Adinetidae</taxon>
        <taxon>Adineta</taxon>
    </lineage>
</organism>
<feature type="binding site" evidence="5">
    <location>
        <begin position="184"/>
        <end position="191"/>
    </location>
    <ligand>
        <name>ATP</name>
        <dbReference type="ChEBI" id="CHEBI:30616"/>
    </ligand>
</feature>
<evidence type="ECO:0000256" key="3">
    <source>
        <dbReference type="ARBA" id="ARBA00022840"/>
    </source>
</evidence>
<dbReference type="Gene3D" id="3.40.850.10">
    <property type="entry name" value="Kinesin motor domain"/>
    <property type="match status" value="1"/>
</dbReference>
<keyword evidence="4" id="KW-0963">Cytoplasm</keyword>
<keyword evidence="5 6" id="KW-0505">Motor protein</keyword>
<dbReference type="Proteomes" id="UP000663828">
    <property type="component" value="Unassembled WGS sequence"/>
</dbReference>
<dbReference type="PROSITE" id="PS50067">
    <property type="entry name" value="KINESIN_MOTOR_2"/>
    <property type="match status" value="1"/>
</dbReference>
<comment type="subcellular location">
    <subcellularLocation>
        <location evidence="1">Cytoplasm</location>
        <location evidence="1">Cytoskeleton</location>
    </subcellularLocation>
</comment>
<dbReference type="SMART" id="SM00129">
    <property type="entry name" value="KISc"/>
    <property type="match status" value="1"/>
</dbReference>
<evidence type="ECO:0000256" key="4">
    <source>
        <dbReference type="ARBA" id="ARBA00023212"/>
    </source>
</evidence>
<accession>A0A816ARS1</accession>
<dbReference type="GO" id="GO:0007018">
    <property type="term" value="P:microtubule-based movement"/>
    <property type="evidence" value="ECO:0007669"/>
    <property type="project" value="InterPro"/>
</dbReference>
<dbReference type="PRINTS" id="PR00380">
    <property type="entry name" value="KINESINHEAVY"/>
</dbReference>
<feature type="compositionally biased region" description="Polar residues" evidence="7">
    <location>
        <begin position="519"/>
        <end position="530"/>
    </location>
</feature>
<dbReference type="InterPro" id="IPR001752">
    <property type="entry name" value="Kinesin_motor_dom"/>
</dbReference>
<dbReference type="SUPFAM" id="SSF52540">
    <property type="entry name" value="P-loop containing nucleoside triphosphate hydrolases"/>
    <property type="match status" value="1"/>
</dbReference>
<dbReference type="InterPro" id="IPR027417">
    <property type="entry name" value="P-loop_NTPase"/>
</dbReference>
<protein>
    <recommendedName>
        <fullName evidence="6">Kinesin-like protein</fullName>
    </recommendedName>
</protein>
<keyword evidence="2 5" id="KW-0547">Nucleotide-binding</keyword>
<proteinExistence type="inferred from homology"/>
<evidence type="ECO:0000256" key="7">
    <source>
        <dbReference type="SAM" id="MobiDB-lite"/>
    </source>
</evidence>
<comment type="caution">
    <text evidence="9">The sequence shown here is derived from an EMBL/GenBank/DDBJ whole genome shotgun (WGS) entry which is preliminary data.</text>
</comment>
<dbReference type="EMBL" id="CAJNOR010006584">
    <property type="protein sequence ID" value="CAF1599029.1"/>
    <property type="molecule type" value="Genomic_DNA"/>
</dbReference>
<keyword evidence="3 5" id="KW-0067">ATP-binding</keyword>
<reference evidence="9" key="1">
    <citation type="submission" date="2021-02" db="EMBL/GenBank/DDBJ databases">
        <authorList>
            <person name="Nowell W R."/>
        </authorList>
    </citation>
    <scope>NUCLEOTIDE SEQUENCE</scope>
</reference>
<dbReference type="Pfam" id="PF00225">
    <property type="entry name" value="Kinesin"/>
    <property type="match status" value="2"/>
</dbReference>
<keyword evidence="10" id="KW-1185">Reference proteome</keyword>
<evidence type="ECO:0000259" key="8">
    <source>
        <dbReference type="PROSITE" id="PS50067"/>
    </source>
</evidence>
<dbReference type="GO" id="GO:0008017">
    <property type="term" value="F:microtubule binding"/>
    <property type="evidence" value="ECO:0007669"/>
    <property type="project" value="InterPro"/>
</dbReference>
<evidence type="ECO:0000256" key="1">
    <source>
        <dbReference type="ARBA" id="ARBA00004245"/>
    </source>
</evidence>
<dbReference type="PANTHER" id="PTHR47969:SF33">
    <property type="entry name" value="KINESIN-LIKE PROTEIN"/>
    <property type="match status" value="1"/>
</dbReference>